<evidence type="ECO:0000313" key="4">
    <source>
        <dbReference type="RefSeq" id="XP_053064807.1"/>
    </source>
</evidence>
<dbReference type="Gene3D" id="1.10.287.210">
    <property type="match status" value="1"/>
</dbReference>
<keyword evidence="2" id="KW-0472">Membrane</keyword>
<dbReference type="InterPro" id="IPR018154">
    <property type="entry name" value="TLV/ENV_coat_polyprotein"/>
</dbReference>
<dbReference type="Pfam" id="PF00429">
    <property type="entry name" value="TLV_coat"/>
    <property type="match status" value="1"/>
</dbReference>
<sequence length="381" mass="41459">MQATPLTQQSTTRVGPHQVLVPQPAPTQMATPRNTQAPATRPPTSPVPTRESPASPAPGHNLLSDADLLWSTVVGAYQVLNTSRPDLTKACWLCLDVWPPYYKGIAIKGNYTTASNSSSCRWQQATARLTLQAVTGQGTCIGHVPPEQSHLCNETQAVPRETVYLLPPKNAWWACSSGLTPCVHSQVLNSSKESFCLLVQLIPKLVYHLRGEILNRLGSANPRSKREPITTLTLAVLLGLGLAGAGTGISSLIIQDKNYGTLRAAIDLDIERIEKSISHLQESLTSLSELVLQNRRGLNLLFLQQGGLCAALGEECCLYVDHLGSRKRIYGPHKGRAAKTEVRERTISVLIRVFVQLVSLVNYPHLGPCQTPHHPAHTSNP</sequence>
<proteinExistence type="predicted"/>
<feature type="transmembrane region" description="Helical" evidence="2">
    <location>
        <begin position="232"/>
        <end position="254"/>
    </location>
</feature>
<dbReference type="CDD" id="cd09851">
    <property type="entry name" value="HTLV-1-like_HR1-HR2"/>
    <property type="match status" value="1"/>
</dbReference>
<accession>A0ABM3NZE6</accession>
<keyword evidence="3" id="KW-1185">Reference proteome</keyword>
<keyword evidence="2" id="KW-1133">Transmembrane helix</keyword>
<dbReference type="PANTHER" id="PTHR10424">
    <property type="entry name" value="VIRAL ENVELOPE PROTEIN"/>
    <property type="match status" value="1"/>
</dbReference>
<dbReference type="Proteomes" id="UP001652583">
    <property type="component" value="Chromosome E4"/>
</dbReference>
<organism evidence="3 4">
    <name type="scientific">Acinonyx jubatus</name>
    <name type="common">Cheetah</name>
    <dbReference type="NCBI Taxonomy" id="32536"/>
    <lineage>
        <taxon>Eukaryota</taxon>
        <taxon>Metazoa</taxon>
        <taxon>Chordata</taxon>
        <taxon>Craniata</taxon>
        <taxon>Vertebrata</taxon>
        <taxon>Euteleostomi</taxon>
        <taxon>Mammalia</taxon>
        <taxon>Eutheria</taxon>
        <taxon>Laurasiatheria</taxon>
        <taxon>Carnivora</taxon>
        <taxon>Feliformia</taxon>
        <taxon>Felidae</taxon>
        <taxon>Felinae</taxon>
        <taxon>Acinonyx</taxon>
    </lineage>
</organism>
<reference evidence="4" key="1">
    <citation type="submission" date="2025-08" db="UniProtKB">
        <authorList>
            <consortium name="RefSeq"/>
        </authorList>
    </citation>
    <scope>IDENTIFICATION</scope>
    <source>
        <tissue evidence="4">Blood</tissue>
    </source>
</reference>
<feature type="compositionally biased region" description="Polar residues" evidence="1">
    <location>
        <begin position="26"/>
        <end position="38"/>
    </location>
</feature>
<protein>
    <submittedName>
        <fullName evidence="4">MLV-related proviral Env polyprotein-like isoform X2</fullName>
    </submittedName>
</protein>
<evidence type="ECO:0000256" key="1">
    <source>
        <dbReference type="SAM" id="MobiDB-lite"/>
    </source>
</evidence>
<dbReference type="PANTHER" id="PTHR10424:SF82">
    <property type="entry name" value="ENVELOPE GLYCOPROTEIN-RELATED"/>
    <property type="match status" value="1"/>
</dbReference>
<dbReference type="GeneID" id="128312940"/>
<dbReference type="RefSeq" id="XP_053064807.1">
    <property type="nucleotide sequence ID" value="XM_053208832.1"/>
</dbReference>
<feature type="compositionally biased region" description="Polar residues" evidence="1">
    <location>
        <begin position="1"/>
        <end position="13"/>
    </location>
</feature>
<evidence type="ECO:0000256" key="2">
    <source>
        <dbReference type="SAM" id="Phobius"/>
    </source>
</evidence>
<evidence type="ECO:0000313" key="3">
    <source>
        <dbReference type="Proteomes" id="UP001652583"/>
    </source>
</evidence>
<feature type="region of interest" description="Disordered" evidence="1">
    <location>
        <begin position="1"/>
        <end position="60"/>
    </location>
</feature>
<gene>
    <name evidence="4" type="primary">LOC128312940</name>
</gene>
<keyword evidence="2" id="KW-0812">Transmembrane</keyword>
<dbReference type="SUPFAM" id="SSF58069">
    <property type="entry name" value="Virus ectodomain"/>
    <property type="match status" value="1"/>
</dbReference>
<name>A0ABM3NZE6_ACIJB</name>